<feature type="transmembrane region" description="Helical" evidence="6">
    <location>
        <begin position="76"/>
        <end position="100"/>
    </location>
</feature>
<evidence type="ECO:0000313" key="7">
    <source>
        <dbReference type="EMBL" id="MBN3547943.1"/>
    </source>
</evidence>
<sequence length="435" mass="47146">MGAVHNIPSYLTVGGFFAMGLSVFEVLAIILISAIILAGLLILNGHAGYKYGIPYSMLLRSSFGGKGSLFPGILRGVIASILWFGLQTYAGSVAISILIGKIWPSYITLGGDLSFLGLNMHSWCSFILFWMIHVFFIFGGIQSLGNLTKFIAPLIFIVFGGMSIWFTQLAGGVDSILRYEAKGVEGNRLFIMLTCISAILATWVAPILSVSDFTRYSRTFKGMFLGQLLGILTTYILFAIASISIIIGSEIAFGTPIWNILEVIEQFDFLAAIILSLLTVCLSTLSVNITGNLIPAGNQLSALFPKYLTFIKAGLLTSILGCLIMPWKLMENATSIFVFLNIIGGLLSPVIGVMVADYFLINKSQLDVAQIYHGSIKKNAVSIPAIVSILLAGMLSLAGNYVPSLSPLYSISWFTGIITAILLYISFMKISFKNH</sequence>
<proteinExistence type="inferred from homology"/>
<dbReference type="PANTHER" id="PTHR30618">
    <property type="entry name" value="NCS1 FAMILY PURINE/PYRIMIDINE TRANSPORTER"/>
    <property type="match status" value="1"/>
</dbReference>
<dbReference type="Pfam" id="PF02133">
    <property type="entry name" value="Transp_cyt_pur"/>
    <property type="match status" value="1"/>
</dbReference>
<gene>
    <name evidence="7" type="ORF">JYA64_21765</name>
</gene>
<evidence type="ECO:0000256" key="1">
    <source>
        <dbReference type="ARBA" id="ARBA00004141"/>
    </source>
</evidence>
<organism evidence="7 8">
    <name type="scientific">Fictibacillus barbaricus</name>
    <dbReference type="NCBI Taxonomy" id="182136"/>
    <lineage>
        <taxon>Bacteria</taxon>
        <taxon>Bacillati</taxon>
        <taxon>Bacillota</taxon>
        <taxon>Bacilli</taxon>
        <taxon>Bacillales</taxon>
        <taxon>Fictibacillaceae</taxon>
        <taxon>Fictibacillus</taxon>
    </lineage>
</organism>
<reference evidence="7 8" key="1">
    <citation type="submission" date="2021-01" db="EMBL/GenBank/DDBJ databases">
        <title>Genome Sequencing of Type Strains.</title>
        <authorList>
            <person name="Lemaire J.F."/>
            <person name="Inderbitzin P."/>
            <person name="Collins S.B."/>
            <person name="Wespe N."/>
            <person name="Knight-Connoni V."/>
        </authorList>
    </citation>
    <scope>NUCLEOTIDE SEQUENCE [LARGE SCALE GENOMIC DNA]</scope>
    <source>
        <strain evidence="7 8">DSM 14730</strain>
    </source>
</reference>
<dbReference type="InterPro" id="IPR045225">
    <property type="entry name" value="Uracil/uridine/allantoin_perm"/>
</dbReference>
<name>A0ABS2ZIE4_9BACL</name>
<feature type="transmembrane region" description="Helical" evidence="6">
    <location>
        <begin position="381"/>
        <end position="402"/>
    </location>
</feature>
<dbReference type="EMBL" id="JAFHKS010000044">
    <property type="protein sequence ID" value="MBN3547943.1"/>
    <property type="molecule type" value="Genomic_DNA"/>
</dbReference>
<comment type="subcellular location">
    <subcellularLocation>
        <location evidence="1">Membrane</location>
        <topology evidence="1">Multi-pass membrane protein</topology>
    </subcellularLocation>
</comment>
<feature type="transmembrane region" description="Helical" evidence="6">
    <location>
        <begin position="408"/>
        <end position="427"/>
    </location>
</feature>
<protein>
    <submittedName>
        <fullName evidence="7">Cytosine permease</fullName>
    </submittedName>
</protein>
<feature type="transmembrane region" description="Helical" evidence="6">
    <location>
        <begin position="269"/>
        <end position="289"/>
    </location>
</feature>
<evidence type="ECO:0000313" key="8">
    <source>
        <dbReference type="Proteomes" id="UP001319060"/>
    </source>
</evidence>
<feature type="transmembrane region" description="Helical" evidence="6">
    <location>
        <begin position="222"/>
        <end position="249"/>
    </location>
</feature>
<keyword evidence="4 6" id="KW-1133">Transmembrane helix</keyword>
<evidence type="ECO:0000256" key="3">
    <source>
        <dbReference type="ARBA" id="ARBA00022692"/>
    </source>
</evidence>
<feature type="transmembrane region" description="Helical" evidence="6">
    <location>
        <begin position="150"/>
        <end position="169"/>
    </location>
</feature>
<accession>A0ABS2ZIE4</accession>
<comment type="similarity">
    <text evidence="2">Belongs to the purine-cytosine permease (2.A.39) family.</text>
</comment>
<feature type="transmembrane region" description="Helical" evidence="6">
    <location>
        <begin position="120"/>
        <end position="138"/>
    </location>
</feature>
<feature type="transmembrane region" description="Helical" evidence="6">
    <location>
        <begin position="336"/>
        <end position="360"/>
    </location>
</feature>
<dbReference type="Gene3D" id="1.10.4160.10">
    <property type="entry name" value="Hydantoin permease"/>
    <property type="match status" value="1"/>
</dbReference>
<keyword evidence="8" id="KW-1185">Reference proteome</keyword>
<dbReference type="Proteomes" id="UP001319060">
    <property type="component" value="Unassembled WGS sequence"/>
</dbReference>
<keyword evidence="5 6" id="KW-0472">Membrane</keyword>
<feature type="transmembrane region" description="Helical" evidence="6">
    <location>
        <begin position="310"/>
        <end position="330"/>
    </location>
</feature>
<feature type="transmembrane region" description="Helical" evidence="6">
    <location>
        <begin position="189"/>
        <end position="210"/>
    </location>
</feature>
<evidence type="ECO:0000256" key="5">
    <source>
        <dbReference type="ARBA" id="ARBA00023136"/>
    </source>
</evidence>
<dbReference type="InterPro" id="IPR001248">
    <property type="entry name" value="Pur-cyt_permease"/>
</dbReference>
<evidence type="ECO:0000256" key="4">
    <source>
        <dbReference type="ARBA" id="ARBA00022989"/>
    </source>
</evidence>
<feature type="transmembrane region" description="Helical" evidence="6">
    <location>
        <begin position="16"/>
        <end position="43"/>
    </location>
</feature>
<evidence type="ECO:0000256" key="6">
    <source>
        <dbReference type="SAM" id="Phobius"/>
    </source>
</evidence>
<keyword evidence="3 6" id="KW-0812">Transmembrane</keyword>
<evidence type="ECO:0000256" key="2">
    <source>
        <dbReference type="ARBA" id="ARBA00008974"/>
    </source>
</evidence>
<dbReference type="PANTHER" id="PTHR30618:SF0">
    <property type="entry name" value="PURINE-URACIL PERMEASE NCS1"/>
    <property type="match status" value="1"/>
</dbReference>
<comment type="caution">
    <text evidence="7">The sequence shown here is derived from an EMBL/GenBank/DDBJ whole genome shotgun (WGS) entry which is preliminary data.</text>
</comment>